<dbReference type="EMBL" id="AP011528">
    <property type="protein sequence ID" value="BAP62995.1"/>
    <property type="molecule type" value="Genomic_DNA"/>
</dbReference>
<dbReference type="Proteomes" id="UP000263689">
    <property type="component" value="Chromosome"/>
</dbReference>
<feature type="transmembrane region" description="Helical" evidence="1">
    <location>
        <begin position="71"/>
        <end position="95"/>
    </location>
</feature>
<keyword evidence="1" id="KW-0812">Transmembrane</keyword>
<protein>
    <submittedName>
        <fullName evidence="2">Uncharacterized protein</fullName>
    </submittedName>
</protein>
<evidence type="ECO:0000313" key="3">
    <source>
        <dbReference type="Proteomes" id="UP000263689"/>
    </source>
</evidence>
<name>A0A2Z5PKX1_METMI</name>
<evidence type="ECO:0000256" key="1">
    <source>
        <dbReference type="SAM" id="Phobius"/>
    </source>
</evidence>
<dbReference type="AlphaFoldDB" id="A0A2Z5PKX1"/>
<accession>A0A2Z5PKX1</accession>
<keyword evidence="1" id="KW-0472">Membrane</keyword>
<dbReference type="GeneID" id="37875395"/>
<organism evidence="2 3">
    <name type="scientific">Methanococcus maripaludis OS7</name>
    <dbReference type="NCBI Taxonomy" id="637915"/>
    <lineage>
        <taxon>Archaea</taxon>
        <taxon>Methanobacteriati</taxon>
        <taxon>Methanobacteriota</taxon>
        <taxon>Methanomada group</taxon>
        <taxon>Methanococci</taxon>
        <taxon>Methanococcales</taxon>
        <taxon>Methanococcaceae</taxon>
        <taxon>Methanococcus</taxon>
    </lineage>
</organism>
<gene>
    <name evidence="2" type="ORF">MMOS7_09090</name>
</gene>
<feature type="transmembrane region" description="Helical" evidence="1">
    <location>
        <begin position="44"/>
        <end position="64"/>
    </location>
</feature>
<keyword evidence="1" id="KW-1133">Transmembrane helix</keyword>
<reference evidence="2 3" key="1">
    <citation type="submission" date="2009-06" db="EMBL/GenBank/DDBJ databases">
        <title>Molecular Evidence for Microbiologically Influenced Corrosion from genome of Methanogen.</title>
        <authorList>
            <person name="Ito N."/>
            <person name="Tsurumaru H."/>
            <person name="Shimizu A."/>
            <person name="Harada T."/>
            <person name="Hosoyama A."/>
            <person name="Horikawa H."/>
            <person name="Wakai S."/>
            <person name="Sasaki K."/>
            <person name="Nishijima K."/>
            <person name="Ataku H."/>
            <person name="Yamazaki J."/>
            <person name="Mise M."/>
            <person name="Yamazaki S."/>
            <person name="Tanikawa S."/>
            <person name="Harayama S."/>
            <person name="Fujita N."/>
        </authorList>
    </citation>
    <scope>NUCLEOTIDE SEQUENCE [LARGE SCALE GENOMIC DNA]</scope>
    <source>
        <strain evidence="3">OS7 ( NBRC 103642)</strain>
    </source>
</reference>
<dbReference type="RefSeq" id="WP_119720909.1">
    <property type="nucleotide sequence ID" value="NZ_AP011528.1"/>
</dbReference>
<proteinExistence type="predicted"/>
<dbReference type="KEGG" id="mmao:MMOS7_09090"/>
<sequence length="136" mass="15735">MNYNMGFTKISIHETIFIVKTFFQNISAKIDDVSAIEIDTRGNYIMLLIGILWYISSNILLTVSKEISYSLYYAILDLRAYHMIMTVLIFVAALFSTQVKIYVTGYKPIILIGNYISMKKLYESLKKDLNLSEDVY</sequence>
<evidence type="ECO:0000313" key="2">
    <source>
        <dbReference type="EMBL" id="BAP62995.1"/>
    </source>
</evidence>